<dbReference type="Gene3D" id="2.40.50.100">
    <property type="match status" value="1"/>
</dbReference>
<keyword evidence="6" id="KW-1185">Reference proteome</keyword>
<organism evidence="5 6">
    <name type="scientific">Novosphingobium aerophilum</name>
    <dbReference type="NCBI Taxonomy" id="2839843"/>
    <lineage>
        <taxon>Bacteria</taxon>
        <taxon>Pseudomonadati</taxon>
        <taxon>Pseudomonadota</taxon>
        <taxon>Alphaproteobacteria</taxon>
        <taxon>Sphingomonadales</taxon>
        <taxon>Sphingomonadaceae</taxon>
        <taxon>Novosphingobium</taxon>
    </lineage>
</organism>
<comment type="caution">
    <text evidence="5">The sequence shown here is derived from an EMBL/GenBank/DDBJ whole genome shotgun (WGS) entry which is preliminary data.</text>
</comment>
<feature type="domain" description="CusB-like beta-barrel" evidence="3">
    <location>
        <begin position="218"/>
        <end position="286"/>
    </location>
</feature>
<evidence type="ECO:0000256" key="2">
    <source>
        <dbReference type="ARBA" id="ARBA00022448"/>
    </source>
</evidence>
<dbReference type="EMBL" id="JACLAU010000005">
    <property type="protein sequence ID" value="MBC2651112.1"/>
    <property type="molecule type" value="Genomic_DNA"/>
</dbReference>
<protein>
    <submittedName>
        <fullName evidence="5">Efflux RND transporter periplasmic adaptor subunit</fullName>
    </submittedName>
</protein>
<dbReference type="GO" id="GO:0015679">
    <property type="term" value="P:plasma membrane copper ion transport"/>
    <property type="evidence" value="ECO:0007669"/>
    <property type="project" value="TreeGrafter"/>
</dbReference>
<dbReference type="InterPro" id="IPR058649">
    <property type="entry name" value="CzcB_C"/>
</dbReference>
<dbReference type="Gene3D" id="1.10.287.470">
    <property type="entry name" value="Helix hairpin bin"/>
    <property type="match status" value="1"/>
</dbReference>
<dbReference type="SUPFAM" id="SSF111369">
    <property type="entry name" value="HlyD-like secretion proteins"/>
    <property type="match status" value="1"/>
</dbReference>
<accession>A0A7X1KBI8</accession>
<dbReference type="RefSeq" id="WP_185682538.1">
    <property type="nucleotide sequence ID" value="NZ_JACLAU010000005.1"/>
</dbReference>
<dbReference type="InterPro" id="IPR006143">
    <property type="entry name" value="RND_pump_MFP"/>
</dbReference>
<name>A0A7X1KBI8_9SPHN</name>
<dbReference type="InterPro" id="IPR051909">
    <property type="entry name" value="MFP_Cation_Efflux"/>
</dbReference>
<evidence type="ECO:0000259" key="4">
    <source>
        <dbReference type="Pfam" id="PF25975"/>
    </source>
</evidence>
<dbReference type="GO" id="GO:0022857">
    <property type="term" value="F:transmembrane transporter activity"/>
    <property type="evidence" value="ECO:0007669"/>
    <property type="project" value="InterPro"/>
</dbReference>
<sequence>MALVLLLVGGGAYWALSSRPDQVPPPTPATGPAGQLDAAQIQRLGIRLEPARAAESVPVGTVPGMVTLPPEARVAVTSPFAGTALRVLVTPGQQVTAGQALAVVRAPETIQFGAELARAEADLAFARNQAARLDTLAREGVIAGVRADEARAALHRTEATSRENRRLLGLAGAGRDGTVTLRAPIAGRVASVTIDPGAPVGTASAAPFVIENDAALALDLQIPERLAAQVRPGMTVAVLPPGSTSPAGSGRILSVSPSLDPQTRAVMARASLGAAAGLIPGKGVSAVISDPAGPARAGVSVPSGAVTRMDDADQVFVHAAGRFAPRKVVVVAESGGRTVLASGLKPGETVAVSGVAELKSLLAGR</sequence>
<evidence type="ECO:0000313" key="5">
    <source>
        <dbReference type="EMBL" id="MBC2651112.1"/>
    </source>
</evidence>
<gene>
    <name evidence="5" type="ORF">H7F49_05310</name>
</gene>
<dbReference type="Gene3D" id="2.40.30.170">
    <property type="match status" value="1"/>
</dbReference>
<dbReference type="GO" id="GO:0016020">
    <property type="term" value="C:membrane"/>
    <property type="evidence" value="ECO:0007669"/>
    <property type="project" value="InterPro"/>
</dbReference>
<dbReference type="InterPro" id="IPR058792">
    <property type="entry name" value="Beta-barrel_RND_2"/>
</dbReference>
<dbReference type="Pfam" id="PF25975">
    <property type="entry name" value="CzcB_C"/>
    <property type="match status" value="1"/>
</dbReference>
<proteinExistence type="inferred from homology"/>
<dbReference type="Gene3D" id="2.40.420.20">
    <property type="match status" value="1"/>
</dbReference>
<dbReference type="GO" id="GO:0060003">
    <property type="term" value="P:copper ion export"/>
    <property type="evidence" value="ECO:0007669"/>
    <property type="project" value="TreeGrafter"/>
</dbReference>
<dbReference type="Pfam" id="PF25954">
    <property type="entry name" value="Beta-barrel_RND_2"/>
    <property type="match status" value="1"/>
</dbReference>
<dbReference type="GO" id="GO:0030313">
    <property type="term" value="C:cell envelope"/>
    <property type="evidence" value="ECO:0007669"/>
    <property type="project" value="TreeGrafter"/>
</dbReference>
<comment type="similarity">
    <text evidence="1">Belongs to the membrane fusion protein (MFP) (TC 8.A.1) family.</text>
</comment>
<feature type="domain" description="CzcB-like C-terminal circularly permuted SH3-like" evidence="4">
    <location>
        <begin position="299"/>
        <end position="354"/>
    </location>
</feature>
<dbReference type="NCBIfam" id="TIGR01730">
    <property type="entry name" value="RND_mfp"/>
    <property type="match status" value="1"/>
</dbReference>
<dbReference type="AlphaFoldDB" id="A0A7X1KBI8"/>
<dbReference type="PANTHER" id="PTHR30097">
    <property type="entry name" value="CATION EFFLUX SYSTEM PROTEIN CUSB"/>
    <property type="match status" value="1"/>
</dbReference>
<reference evidence="5 6" key="1">
    <citation type="submission" date="2020-08" db="EMBL/GenBank/DDBJ databases">
        <title>The genome sequence of Novosphingobium flavum 4Y4.</title>
        <authorList>
            <person name="Liu Y."/>
        </authorList>
    </citation>
    <scope>NUCLEOTIDE SEQUENCE [LARGE SCALE GENOMIC DNA]</scope>
    <source>
        <strain evidence="5 6">4Y4</strain>
    </source>
</reference>
<keyword evidence="2" id="KW-0813">Transport</keyword>
<dbReference type="Proteomes" id="UP000520156">
    <property type="component" value="Unassembled WGS sequence"/>
</dbReference>
<evidence type="ECO:0000256" key="1">
    <source>
        <dbReference type="ARBA" id="ARBA00009477"/>
    </source>
</evidence>
<evidence type="ECO:0000259" key="3">
    <source>
        <dbReference type="Pfam" id="PF25954"/>
    </source>
</evidence>
<dbReference type="PANTHER" id="PTHR30097:SF4">
    <property type="entry name" value="SLR6042 PROTEIN"/>
    <property type="match status" value="1"/>
</dbReference>
<evidence type="ECO:0000313" key="6">
    <source>
        <dbReference type="Proteomes" id="UP000520156"/>
    </source>
</evidence>